<accession>A0A6N7PV65</accession>
<dbReference type="EMBL" id="WJIE01000009">
    <property type="protein sequence ID" value="MRG95883.1"/>
    <property type="molecule type" value="Genomic_DNA"/>
</dbReference>
<evidence type="ECO:0000313" key="1">
    <source>
        <dbReference type="EMBL" id="MRG95883.1"/>
    </source>
</evidence>
<dbReference type="PANTHER" id="PTHR43857">
    <property type="entry name" value="BLR7761 PROTEIN"/>
    <property type="match status" value="1"/>
</dbReference>
<reference evidence="1 2" key="1">
    <citation type="submission" date="2019-10" db="EMBL/GenBank/DDBJ databases">
        <title>A soil myxobacterium in the family Polyangiaceae.</title>
        <authorList>
            <person name="Li Y."/>
            <person name="Wang J."/>
        </authorList>
    </citation>
    <scope>NUCLEOTIDE SEQUENCE [LARGE SCALE GENOMIC DNA]</scope>
    <source>
        <strain evidence="1 2">DSM 14734</strain>
    </source>
</reference>
<dbReference type="AlphaFoldDB" id="A0A6N7PV65"/>
<proteinExistence type="predicted"/>
<dbReference type="SUPFAM" id="SSF55298">
    <property type="entry name" value="YjgF-like"/>
    <property type="match status" value="1"/>
</dbReference>
<dbReference type="OrthoDB" id="9808943at2"/>
<dbReference type="PANTHER" id="PTHR43857:SF1">
    <property type="entry name" value="YJGH FAMILY PROTEIN"/>
    <property type="match status" value="1"/>
</dbReference>
<comment type="caution">
    <text evidence="1">The sequence shown here is derived from an EMBL/GenBank/DDBJ whole genome shotgun (WGS) entry which is preliminary data.</text>
</comment>
<dbReference type="Pfam" id="PF01042">
    <property type="entry name" value="Ribonuc_L-PSP"/>
    <property type="match status" value="1"/>
</dbReference>
<dbReference type="RefSeq" id="WP_153822694.1">
    <property type="nucleotide sequence ID" value="NZ_WJIE01000009.1"/>
</dbReference>
<dbReference type="Proteomes" id="UP000440224">
    <property type="component" value="Unassembled WGS sequence"/>
</dbReference>
<protein>
    <submittedName>
        <fullName evidence="1">RidA family protein</fullName>
    </submittedName>
</protein>
<keyword evidence="2" id="KW-1185">Reference proteome</keyword>
<gene>
    <name evidence="1" type="ORF">GF068_28770</name>
</gene>
<dbReference type="Gene3D" id="3.30.1330.40">
    <property type="entry name" value="RutC-like"/>
    <property type="match status" value="1"/>
</dbReference>
<organism evidence="1 2">
    <name type="scientific">Polyangium spumosum</name>
    <dbReference type="NCBI Taxonomy" id="889282"/>
    <lineage>
        <taxon>Bacteria</taxon>
        <taxon>Pseudomonadati</taxon>
        <taxon>Myxococcota</taxon>
        <taxon>Polyangia</taxon>
        <taxon>Polyangiales</taxon>
        <taxon>Polyangiaceae</taxon>
        <taxon>Polyangium</taxon>
    </lineage>
</organism>
<sequence length="131" mass="14221">MRKRRVFSGAAWEARVGYCRAVAIGPHVYVGGTAPVAVGGGTHAKGDAYAQAVRCFEIIEAALRELGGSLADVVRTRMYVTDIERWPEIGRAHQEKVGAHAPAATMVEVRRLIAPDMLVEIEVDAYVEEMA</sequence>
<dbReference type="InterPro" id="IPR035959">
    <property type="entry name" value="RutC-like_sf"/>
</dbReference>
<name>A0A6N7PV65_9BACT</name>
<dbReference type="InterPro" id="IPR006175">
    <property type="entry name" value="YjgF/YER057c/UK114"/>
</dbReference>
<dbReference type="CDD" id="cd06154">
    <property type="entry name" value="YjgF_YER057c_UK114_like_6"/>
    <property type="match status" value="1"/>
</dbReference>
<evidence type="ECO:0000313" key="2">
    <source>
        <dbReference type="Proteomes" id="UP000440224"/>
    </source>
</evidence>